<feature type="signal peptide" evidence="9">
    <location>
        <begin position="1"/>
        <end position="24"/>
    </location>
</feature>
<evidence type="ECO:0000256" key="2">
    <source>
        <dbReference type="ARBA" id="ARBA00022729"/>
    </source>
</evidence>
<keyword evidence="3 7" id="KW-0378">Hydrolase</keyword>
<gene>
    <name evidence="11" type="ORF">CHS0354_036922</name>
</gene>
<organism evidence="11 12">
    <name type="scientific">Potamilus streckersoni</name>
    <dbReference type="NCBI Taxonomy" id="2493646"/>
    <lineage>
        <taxon>Eukaryota</taxon>
        <taxon>Metazoa</taxon>
        <taxon>Spiralia</taxon>
        <taxon>Lophotrochozoa</taxon>
        <taxon>Mollusca</taxon>
        <taxon>Bivalvia</taxon>
        <taxon>Autobranchia</taxon>
        <taxon>Heteroconchia</taxon>
        <taxon>Palaeoheterodonta</taxon>
        <taxon>Unionida</taxon>
        <taxon>Unionoidea</taxon>
        <taxon>Unionidae</taxon>
        <taxon>Ambleminae</taxon>
        <taxon>Lampsilini</taxon>
        <taxon>Potamilus</taxon>
    </lineage>
</organism>
<evidence type="ECO:0000256" key="8">
    <source>
        <dbReference type="PIRSR" id="PIRSR000862-1"/>
    </source>
</evidence>
<dbReference type="AlphaFoldDB" id="A0AAE0W116"/>
<reference evidence="11" key="3">
    <citation type="submission" date="2023-05" db="EMBL/GenBank/DDBJ databases">
        <authorList>
            <person name="Smith C.H."/>
        </authorList>
    </citation>
    <scope>NUCLEOTIDE SEQUENCE</scope>
    <source>
        <strain evidence="11">CHS0354</strain>
        <tissue evidence="11">Mantle</tissue>
    </source>
</reference>
<feature type="active site" description="Charge relay system" evidence="8">
    <location>
        <position position="388"/>
    </location>
</feature>
<dbReference type="SUPFAM" id="SSF53474">
    <property type="entry name" value="alpha/beta-Hydrolases"/>
    <property type="match status" value="1"/>
</dbReference>
<comment type="caution">
    <text evidence="11">The sequence shown here is derived from an EMBL/GenBank/DDBJ whole genome shotgun (WGS) entry which is preliminary data.</text>
</comment>
<dbReference type="Gene3D" id="3.40.50.1820">
    <property type="entry name" value="alpha/beta hydrolase"/>
    <property type="match status" value="1"/>
</dbReference>
<evidence type="ECO:0000259" key="10">
    <source>
        <dbReference type="Pfam" id="PF04083"/>
    </source>
</evidence>
<feature type="active site" description="Nucleophile" evidence="8">
    <location>
        <position position="186"/>
    </location>
</feature>
<evidence type="ECO:0000256" key="9">
    <source>
        <dbReference type="SAM" id="SignalP"/>
    </source>
</evidence>
<protein>
    <recommendedName>
        <fullName evidence="7">Lipase</fullName>
    </recommendedName>
</protein>
<evidence type="ECO:0000256" key="7">
    <source>
        <dbReference type="PIRNR" id="PIRNR000862"/>
    </source>
</evidence>
<dbReference type="Pfam" id="PF04083">
    <property type="entry name" value="Abhydro_lipase"/>
    <property type="match status" value="1"/>
</dbReference>
<dbReference type="InterPro" id="IPR025483">
    <property type="entry name" value="Lipase_euk"/>
</dbReference>
<feature type="active site" description="Charge relay system" evidence="8">
    <location>
        <position position="359"/>
    </location>
</feature>
<dbReference type="Proteomes" id="UP001195483">
    <property type="component" value="Unassembled WGS sequence"/>
</dbReference>
<evidence type="ECO:0000256" key="6">
    <source>
        <dbReference type="ARBA" id="ARBA00023180"/>
    </source>
</evidence>
<keyword evidence="4 7" id="KW-0442">Lipid degradation</keyword>
<keyword evidence="5" id="KW-0443">Lipid metabolism</keyword>
<reference evidence="11" key="1">
    <citation type="journal article" date="2021" name="Genome Biol. Evol.">
        <title>A High-Quality Reference Genome for a Parasitic Bivalve with Doubly Uniparental Inheritance (Bivalvia: Unionida).</title>
        <authorList>
            <person name="Smith C.H."/>
        </authorList>
    </citation>
    <scope>NUCLEOTIDE SEQUENCE</scope>
    <source>
        <strain evidence="11">CHS0354</strain>
    </source>
</reference>
<evidence type="ECO:0000256" key="4">
    <source>
        <dbReference type="ARBA" id="ARBA00022963"/>
    </source>
</evidence>
<evidence type="ECO:0000256" key="3">
    <source>
        <dbReference type="ARBA" id="ARBA00022801"/>
    </source>
</evidence>
<dbReference type="PIRSF" id="PIRSF000862">
    <property type="entry name" value="Steryl_ester_lip"/>
    <property type="match status" value="1"/>
</dbReference>
<dbReference type="FunFam" id="3.40.50.1820:FF:000021">
    <property type="entry name" value="Lipase"/>
    <property type="match status" value="1"/>
</dbReference>
<comment type="similarity">
    <text evidence="1 7">Belongs to the AB hydrolase superfamily. Lipase family.</text>
</comment>
<evidence type="ECO:0000256" key="1">
    <source>
        <dbReference type="ARBA" id="ARBA00010701"/>
    </source>
</evidence>
<dbReference type="GO" id="GO:0016788">
    <property type="term" value="F:hydrolase activity, acting on ester bonds"/>
    <property type="evidence" value="ECO:0007669"/>
    <property type="project" value="InterPro"/>
</dbReference>
<reference evidence="11" key="2">
    <citation type="journal article" date="2021" name="Genome Biol. Evol.">
        <title>Developing a high-quality reference genome for a parasitic bivalve with doubly uniparental inheritance (Bivalvia: Unionida).</title>
        <authorList>
            <person name="Smith C.H."/>
        </authorList>
    </citation>
    <scope>NUCLEOTIDE SEQUENCE</scope>
    <source>
        <strain evidence="11">CHS0354</strain>
        <tissue evidence="11">Mantle</tissue>
    </source>
</reference>
<evidence type="ECO:0000313" key="11">
    <source>
        <dbReference type="EMBL" id="KAK3596370.1"/>
    </source>
</evidence>
<sequence>MRIAMMNVITSILIVLSAVHKIYLFKLDNEDERFGKVEVDPEVSMNATQLITSKGYPCENHYVTTEDGFILNLQRIPHGKRNTDKEGKTTKPVVLVQHGLLASSTCFLENLANESLGFILADAGMDVWLGNSRGNFYSRKHKTLKPSDKEFWAWSWDEMAKYDMPANIEYILGLTGAKQITYIGHSQGTEMAFARLSEDAELNKMINLFVALAPVANVGNIKGPVKVFAPYSKDIEAFFDTLGIFEFLPDTKVNQWLAKNFCDKEIPEFLCENVLFLLCGFDYKETNMSRVPVYVGHNPAGTSVQNILHYAQSVNSGLFQKFDYGSAEENMRHYNQTTPPLYDVKKIETPIALFTGPEDWLADPTDVSKLRPLLKNIIYDKDIPEWNHLDFIWGMNAPQACYKDIISLIGRIQQ</sequence>
<dbReference type="GO" id="GO:0016042">
    <property type="term" value="P:lipid catabolic process"/>
    <property type="evidence" value="ECO:0007669"/>
    <property type="project" value="UniProtKB-KW"/>
</dbReference>
<keyword evidence="12" id="KW-1185">Reference proteome</keyword>
<name>A0AAE0W116_9BIVA</name>
<dbReference type="InterPro" id="IPR006693">
    <property type="entry name" value="AB_hydrolase_lipase"/>
</dbReference>
<accession>A0AAE0W116</accession>
<feature type="domain" description="Partial AB-hydrolase lipase" evidence="10">
    <location>
        <begin position="48"/>
        <end position="110"/>
    </location>
</feature>
<evidence type="ECO:0000256" key="5">
    <source>
        <dbReference type="ARBA" id="ARBA00023098"/>
    </source>
</evidence>
<keyword evidence="6" id="KW-0325">Glycoprotein</keyword>
<dbReference type="InterPro" id="IPR029058">
    <property type="entry name" value="AB_hydrolase_fold"/>
</dbReference>
<dbReference type="PANTHER" id="PTHR11005">
    <property type="entry name" value="LYSOSOMAL ACID LIPASE-RELATED"/>
    <property type="match status" value="1"/>
</dbReference>
<evidence type="ECO:0000313" key="12">
    <source>
        <dbReference type="Proteomes" id="UP001195483"/>
    </source>
</evidence>
<dbReference type="EMBL" id="JAEAOA010002167">
    <property type="protein sequence ID" value="KAK3596370.1"/>
    <property type="molecule type" value="Genomic_DNA"/>
</dbReference>
<feature type="chain" id="PRO_5042073468" description="Lipase" evidence="9">
    <location>
        <begin position="25"/>
        <end position="414"/>
    </location>
</feature>
<keyword evidence="2 9" id="KW-0732">Signal</keyword>
<proteinExistence type="inferred from homology"/>